<organism evidence="2 3">
    <name type="scientific">Amycolatopsis albispora</name>
    <dbReference type="NCBI Taxonomy" id="1804986"/>
    <lineage>
        <taxon>Bacteria</taxon>
        <taxon>Bacillati</taxon>
        <taxon>Actinomycetota</taxon>
        <taxon>Actinomycetes</taxon>
        <taxon>Pseudonocardiales</taxon>
        <taxon>Pseudonocardiaceae</taxon>
        <taxon>Amycolatopsis</taxon>
    </lineage>
</organism>
<evidence type="ECO:0000256" key="1">
    <source>
        <dbReference type="SAM" id="SignalP"/>
    </source>
</evidence>
<keyword evidence="1" id="KW-0732">Signal</keyword>
<name>A0A344L277_9PSEU</name>
<dbReference type="AlphaFoldDB" id="A0A344L277"/>
<dbReference type="RefSeq" id="WP_113691424.1">
    <property type="nucleotide sequence ID" value="NZ_CP015163.1"/>
</dbReference>
<dbReference type="EMBL" id="CP015163">
    <property type="protein sequence ID" value="AXB42151.1"/>
    <property type="molecule type" value="Genomic_DNA"/>
</dbReference>
<feature type="chain" id="PRO_5016965000" evidence="1">
    <location>
        <begin position="19"/>
        <end position="105"/>
    </location>
</feature>
<proteinExistence type="predicted"/>
<accession>A0A344L277</accession>
<evidence type="ECO:0000313" key="3">
    <source>
        <dbReference type="Proteomes" id="UP000250434"/>
    </source>
</evidence>
<keyword evidence="3" id="KW-1185">Reference proteome</keyword>
<reference evidence="2 3" key="1">
    <citation type="submission" date="2016-04" db="EMBL/GenBank/DDBJ databases">
        <title>Complete genome sequence and analysis of deep-sea sediment isolate, Amycolatopsis sp. WP1.</title>
        <authorList>
            <person name="Wang H."/>
            <person name="Chen S."/>
            <person name="Wu Q."/>
        </authorList>
    </citation>
    <scope>NUCLEOTIDE SEQUENCE [LARGE SCALE GENOMIC DNA]</scope>
    <source>
        <strain evidence="2 3">WP1</strain>
    </source>
</reference>
<evidence type="ECO:0000313" key="2">
    <source>
        <dbReference type="EMBL" id="AXB42151.1"/>
    </source>
</evidence>
<dbReference type="Proteomes" id="UP000250434">
    <property type="component" value="Chromosome"/>
</dbReference>
<feature type="signal peptide" evidence="1">
    <location>
        <begin position="1"/>
        <end position="18"/>
    </location>
</feature>
<dbReference type="KEGG" id="aab:A4R43_06070"/>
<protein>
    <submittedName>
        <fullName evidence="2">Uncharacterized protein</fullName>
    </submittedName>
</protein>
<gene>
    <name evidence="2" type="ORF">A4R43_06070</name>
</gene>
<sequence>MLILSLLTLLGFPVPAQATPELLCASKIYNGCFWPQPGFSGPWYQTTIYFSGCWHLPPSRSYDISAPKPVTLYAGTDCTGQSHQVPGWDWNPDLGFSAQSYHYQQ</sequence>